<evidence type="ECO:0000313" key="1">
    <source>
        <dbReference type="EMBL" id="DAF48605.1"/>
    </source>
</evidence>
<sequence length="327" mass="34944">MDLFVTDPQGRTIARVRSFSMDMAFGADENDFDLSLGERCEGIGAGSLVFVPGTEYGGIIGKLKPNRTKYGDGIEYSGQTWSGILDDHVIEPPSGSAYRTMSGDADKVLGQIVDLLGLSGTFSAESYSGIQVSHSFRYASAYSGIVDMLSEAGARLRMAWDTKARRCVLSAVKAKDWGDVPGVSGSTAYSAVLDYRPYNHLIALGKGEGTARAVYNLYSDANGNFSERKSMAGLDERTYVYDYSNAELEDLKVKAAEKLAKLRQTNSIDVDMDSTAGVAVGDTVTAYSPTAGIATTGTVTKLTVKVKDGHATVTPGFEARADKVDFS</sequence>
<organism evidence="1">
    <name type="scientific">Siphoviridae sp. ctqBc4</name>
    <dbReference type="NCBI Taxonomy" id="2827945"/>
    <lineage>
        <taxon>Viruses</taxon>
        <taxon>Duplodnaviria</taxon>
        <taxon>Heunggongvirae</taxon>
        <taxon>Uroviricota</taxon>
        <taxon>Caudoviricetes</taxon>
    </lineage>
</organism>
<accession>A0A8S5SCB3</accession>
<proteinExistence type="predicted"/>
<dbReference type="EMBL" id="BK032570">
    <property type="protein sequence ID" value="DAF48605.1"/>
    <property type="molecule type" value="Genomic_DNA"/>
</dbReference>
<protein>
    <submittedName>
        <fullName evidence="1">Protein gp18.1, prophage tail protein gp18.7A</fullName>
    </submittedName>
</protein>
<reference evidence="1" key="1">
    <citation type="journal article" date="2021" name="Proc. Natl. Acad. Sci. U.S.A.">
        <title>A Catalog of Tens of Thousands of Viruses from Human Metagenomes Reveals Hidden Associations with Chronic Diseases.</title>
        <authorList>
            <person name="Tisza M.J."/>
            <person name="Buck C.B."/>
        </authorList>
    </citation>
    <scope>NUCLEOTIDE SEQUENCE</scope>
    <source>
        <strain evidence="1">CtqBc4</strain>
    </source>
</reference>
<name>A0A8S5SCB3_9CAUD</name>